<evidence type="ECO:0000256" key="6">
    <source>
        <dbReference type="ARBA" id="ARBA00048668"/>
    </source>
</evidence>
<keyword evidence="3" id="KW-0597">Phosphoprotein</keyword>
<dbReference type="InterPro" id="IPR041619">
    <property type="entry name" value="NAPRTase_C"/>
</dbReference>
<proteinExistence type="predicted"/>
<organism evidence="8 9">
    <name type="scientific">Candidatus Kuenenbacteria bacterium CG1_02_38_13</name>
    <dbReference type="NCBI Taxonomy" id="1805235"/>
    <lineage>
        <taxon>Bacteria</taxon>
        <taxon>Candidatus Kueneniibacteriota</taxon>
    </lineage>
</organism>
<dbReference type="PANTHER" id="PTHR11098:SF1">
    <property type="entry name" value="NICOTINATE PHOSPHORIBOSYLTRANSFERASE"/>
    <property type="match status" value="1"/>
</dbReference>
<dbReference type="Gene3D" id="3.20.140.10">
    <property type="entry name" value="nicotinate phosphoribosyltransferase"/>
    <property type="match status" value="2"/>
</dbReference>
<evidence type="ECO:0000256" key="1">
    <source>
        <dbReference type="ARBA" id="ARBA00004952"/>
    </source>
</evidence>
<dbReference type="Gene3D" id="3.20.20.70">
    <property type="entry name" value="Aldolase class I"/>
    <property type="match status" value="1"/>
</dbReference>
<evidence type="ECO:0000313" key="9">
    <source>
        <dbReference type="Proteomes" id="UP000182465"/>
    </source>
</evidence>
<protein>
    <recommendedName>
        <fullName evidence="2">nicotinate phosphoribosyltransferase</fullName>
        <ecNumber evidence="2">6.3.4.21</ecNumber>
    </recommendedName>
</protein>
<dbReference type="PANTHER" id="PTHR11098">
    <property type="entry name" value="NICOTINATE PHOSPHORIBOSYLTRANSFERASE"/>
    <property type="match status" value="1"/>
</dbReference>
<evidence type="ECO:0000256" key="5">
    <source>
        <dbReference type="ARBA" id="ARBA00022642"/>
    </source>
</evidence>
<evidence type="ECO:0000256" key="3">
    <source>
        <dbReference type="ARBA" id="ARBA00022553"/>
    </source>
</evidence>
<dbReference type="EMBL" id="MNVB01000018">
    <property type="protein sequence ID" value="OIO18019.1"/>
    <property type="molecule type" value="Genomic_DNA"/>
</dbReference>
<dbReference type="SUPFAM" id="SSF51690">
    <property type="entry name" value="Nicotinate/Quinolinate PRTase C-terminal domain-like"/>
    <property type="match status" value="1"/>
</dbReference>
<feature type="domain" description="Nicotinate phosphoribosyltransferase C-terminal" evidence="7">
    <location>
        <begin position="125"/>
        <end position="183"/>
    </location>
</feature>
<dbReference type="Proteomes" id="UP000182465">
    <property type="component" value="Unassembled WGS sequence"/>
</dbReference>
<keyword evidence="5" id="KW-0662">Pyridine nucleotide biosynthesis</keyword>
<accession>A0A1J4U402</accession>
<dbReference type="AlphaFoldDB" id="A0A1J4U402"/>
<dbReference type="UniPathway" id="UPA00253">
    <property type="reaction ID" value="UER00457"/>
</dbReference>
<reference evidence="8 9" key="1">
    <citation type="journal article" date="2016" name="Environ. Microbiol.">
        <title>Genomic resolution of a cold subsurface aquifer community provides metabolic insights for novel microbes adapted to high CO concentrations.</title>
        <authorList>
            <person name="Probst A.J."/>
            <person name="Castelle C.J."/>
            <person name="Singh A."/>
            <person name="Brown C.T."/>
            <person name="Anantharaman K."/>
            <person name="Sharon I."/>
            <person name="Hug L.A."/>
            <person name="Burstein D."/>
            <person name="Emerson J.B."/>
            <person name="Thomas B.C."/>
            <person name="Banfield J.F."/>
        </authorList>
    </citation>
    <scope>NUCLEOTIDE SEQUENCE [LARGE SCALE GENOMIC DNA]</scope>
    <source>
        <strain evidence="8">CG1_02_38_13</strain>
    </source>
</reference>
<comment type="caution">
    <text evidence="8">The sequence shown here is derived from an EMBL/GenBank/DDBJ whole genome shotgun (WGS) entry which is preliminary data.</text>
</comment>
<dbReference type="EC" id="6.3.4.21" evidence="2"/>
<dbReference type="GO" id="GO:0004516">
    <property type="term" value="F:nicotinate phosphoribosyltransferase activity"/>
    <property type="evidence" value="ECO:0007669"/>
    <property type="project" value="UniProtKB-EC"/>
</dbReference>
<evidence type="ECO:0000313" key="8">
    <source>
        <dbReference type="EMBL" id="OIO18019.1"/>
    </source>
</evidence>
<evidence type="ECO:0000256" key="2">
    <source>
        <dbReference type="ARBA" id="ARBA00013236"/>
    </source>
</evidence>
<dbReference type="InterPro" id="IPR036068">
    <property type="entry name" value="Nicotinate_pribotase-like_C"/>
</dbReference>
<evidence type="ECO:0000256" key="4">
    <source>
        <dbReference type="ARBA" id="ARBA00022598"/>
    </source>
</evidence>
<dbReference type="Pfam" id="PF17956">
    <property type="entry name" value="NAPRTase_C"/>
    <property type="match status" value="1"/>
</dbReference>
<dbReference type="InterPro" id="IPR007229">
    <property type="entry name" value="Nic_PRibTrfase-Fam"/>
</dbReference>
<dbReference type="GO" id="GO:0005829">
    <property type="term" value="C:cytosol"/>
    <property type="evidence" value="ECO:0007669"/>
    <property type="project" value="TreeGrafter"/>
</dbReference>
<comment type="pathway">
    <text evidence="1">Cofactor biosynthesis; NAD(+) biosynthesis; nicotinate D-ribonucleotide from nicotinate: step 1/1.</text>
</comment>
<dbReference type="GO" id="GO:0034355">
    <property type="term" value="P:NAD+ biosynthetic process via the salvage pathway"/>
    <property type="evidence" value="ECO:0007669"/>
    <property type="project" value="TreeGrafter"/>
</dbReference>
<keyword evidence="4" id="KW-0436">Ligase</keyword>
<name>A0A1J4U402_9BACT</name>
<evidence type="ECO:0000259" key="7">
    <source>
        <dbReference type="Pfam" id="PF17956"/>
    </source>
</evidence>
<comment type="catalytic activity">
    <reaction evidence="6">
        <text>5-phospho-alpha-D-ribose 1-diphosphate + nicotinate + ATP + H2O = nicotinate beta-D-ribonucleotide + ADP + phosphate + diphosphate</text>
        <dbReference type="Rhea" id="RHEA:36163"/>
        <dbReference type="ChEBI" id="CHEBI:15377"/>
        <dbReference type="ChEBI" id="CHEBI:30616"/>
        <dbReference type="ChEBI" id="CHEBI:32544"/>
        <dbReference type="ChEBI" id="CHEBI:33019"/>
        <dbReference type="ChEBI" id="CHEBI:43474"/>
        <dbReference type="ChEBI" id="CHEBI:57502"/>
        <dbReference type="ChEBI" id="CHEBI:58017"/>
        <dbReference type="ChEBI" id="CHEBI:456216"/>
        <dbReference type="EC" id="6.3.4.21"/>
    </reaction>
</comment>
<gene>
    <name evidence="8" type="ORF">AUJ29_00670</name>
</gene>
<dbReference type="InterPro" id="IPR013785">
    <property type="entry name" value="Aldolase_TIM"/>
</dbReference>
<sequence length="196" mass="22511">MVIDSGDLYDLSVKARKMLDEAGLDYVQILVMSDLDEYKIKKMQDMKAPVDIYGAATEVLNVTDAPKLEVVYKLSELQEKNKIIPKMKLSTKKLSLPGKKQVFRIKKDKYLCDIIGLDNEEVKDSRKLLCPVIKNGKLAGALPDIETIHSYYKRDIENFPTSLLDIENKYQYEVKISKNLQKLIEKTRSEIIKNHS</sequence>